<keyword evidence="1" id="KW-0472">Membrane</keyword>
<feature type="transmembrane region" description="Helical" evidence="1">
    <location>
        <begin position="110"/>
        <end position="129"/>
    </location>
</feature>
<accession>A0A2Z3GVN2</accession>
<keyword evidence="3" id="KW-1185">Reference proteome</keyword>
<evidence type="ECO:0000313" key="2">
    <source>
        <dbReference type="EMBL" id="AWM35697.1"/>
    </source>
</evidence>
<dbReference type="KEGG" id="gog:C1280_00765"/>
<dbReference type="Proteomes" id="UP000245802">
    <property type="component" value="Chromosome"/>
</dbReference>
<name>A0A2Z3GVN2_9BACT</name>
<dbReference type="AlphaFoldDB" id="A0A2Z3GVN2"/>
<dbReference type="EMBL" id="CP025958">
    <property type="protein sequence ID" value="AWM35697.1"/>
    <property type="molecule type" value="Genomic_DNA"/>
</dbReference>
<evidence type="ECO:0000256" key="1">
    <source>
        <dbReference type="SAM" id="Phobius"/>
    </source>
</evidence>
<evidence type="ECO:0008006" key="4">
    <source>
        <dbReference type="Google" id="ProtNLM"/>
    </source>
</evidence>
<feature type="transmembrane region" description="Helical" evidence="1">
    <location>
        <begin position="79"/>
        <end position="98"/>
    </location>
</feature>
<sequence length="269" mass="27154">MTTMLDRGGTTERAYRCVAVVLGAVLVTAAVLKLVSAWQGHAGFGPYGGRAVWAGAVTAELCVGTWLAAGAAPATARGAAAAMFTVFFVVASAKAAAGEATCACFGAARIAPAAMAAFDGLALVALAALKPRPRPASPRFLAAAAVFSLSAAALTTGVGLTSPSTIGGPHPPAELHLGVVKAGGTAKGLLRVPVVQNQSGRLAPPSVSCTCLAVTQQVQEGGEEQTVLLSICLDLCSKPEFRGSLRIEVEGSWADGKQAYNCFVLCEVQ</sequence>
<evidence type="ECO:0000313" key="3">
    <source>
        <dbReference type="Proteomes" id="UP000245802"/>
    </source>
</evidence>
<protein>
    <recommendedName>
        <fullName evidence="4">Methylamine utilization protein MauE</fullName>
    </recommendedName>
</protein>
<keyword evidence="1" id="KW-0812">Transmembrane</keyword>
<feature type="transmembrane region" description="Helical" evidence="1">
    <location>
        <begin position="141"/>
        <end position="160"/>
    </location>
</feature>
<feature type="transmembrane region" description="Helical" evidence="1">
    <location>
        <begin position="53"/>
        <end position="72"/>
    </location>
</feature>
<organism evidence="2 3">
    <name type="scientific">Gemmata obscuriglobus</name>
    <dbReference type="NCBI Taxonomy" id="114"/>
    <lineage>
        <taxon>Bacteria</taxon>
        <taxon>Pseudomonadati</taxon>
        <taxon>Planctomycetota</taxon>
        <taxon>Planctomycetia</taxon>
        <taxon>Gemmatales</taxon>
        <taxon>Gemmataceae</taxon>
        <taxon>Gemmata</taxon>
    </lineage>
</organism>
<gene>
    <name evidence="2" type="ORF">C1280_00765</name>
</gene>
<reference evidence="2 3" key="1">
    <citation type="submission" date="2018-01" db="EMBL/GenBank/DDBJ databases">
        <title>G. obscuriglobus.</title>
        <authorList>
            <person name="Franke J."/>
            <person name="Blomberg W."/>
            <person name="Selmecki A."/>
        </authorList>
    </citation>
    <scope>NUCLEOTIDE SEQUENCE [LARGE SCALE GENOMIC DNA]</scope>
    <source>
        <strain evidence="2 3">DSM 5831</strain>
    </source>
</reference>
<proteinExistence type="predicted"/>
<keyword evidence="1" id="KW-1133">Transmembrane helix</keyword>